<evidence type="ECO:0000256" key="5">
    <source>
        <dbReference type="ARBA" id="ARBA00022917"/>
    </source>
</evidence>
<dbReference type="CDD" id="cd03697">
    <property type="entry name" value="EFTU_II"/>
    <property type="match status" value="1"/>
</dbReference>
<dbReference type="InterPro" id="IPR009001">
    <property type="entry name" value="Transl_elong_EF1A/Init_IF2_C"/>
</dbReference>
<accession>A0A7R9MEI6</accession>
<dbReference type="Proteomes" id="UP000728032">
    <property type="component" value="Unassembled WGS sequence"/>
</dbReference>
<keyword evidence="4 10" id="KW-0251">Elongation factor</keyword>
<dbReference type="AlphaFoldDB" id="A0A7R9MEI6"/>
<dbReference type="GO" id="GO:0003924">
    <property type="term" value="F:GTPase activity"/>
    <property type="evidence" value="ECO:0007669"/>
    <property type="project" value="UniProtKB-UniRule"/>
</dbReference>
<dbReference type="PROSITE" id="PS51722">
    <property type="entry name" value="G_TR_2"/>
    <property type="match status" value="1"/>
</dbReference>
<comment type="similarity">
    <text evidence="2 10">Belongs to the TRAFAC class translation factor GTPase superfamily. Classic translation factor GTPase family. EF-Tu/EF-1A subfamily.</text>
</comment>
<dbReference type="InterPro" id="IPR005225">
    <property type="entry name" value="Small_GTP-bd"/>
</dbReference>
<dbReference type="InterPro" id="IPR009000">
    <property type="entry name" value="Transl_B-barrel_sf"/>
</dbReference>
<dbReference type="InterPro" id="IPR000795">
    <property type="entry name" value="T_Tr_GTP-bd_dom"/>
</dbReference>
<dbReference type="NCBIfam" id="NF009373">
    <property type="entry name" value="PRK12736.1"/>
    <property type="match status" value="1"/>
</dbReference>
<dbReference type="EMBL" id="OC930509">
    <property type="protein sequence ID" value="CAD7658723.1"/>
    <property type="molecule type" value="Genomic_DNA"/>
</dbReference>
<dbReference type="FunFam" id="2.40.30.10:FF:000001">
    <property type="entry name" value="Elongation factor Tu"/>
    <property type="match status" value="1"/>
</dbReference>
<evidence type="ECO:0000256" key="9">
    <source>
        <dbReference type="ARBA" id="ARBA00051990"/>
    </source>
</evidence>
<dbReference type="OrthoDB" id="2067at2759"/>
<keyword evidence="3 10" id="KW-0547">Nucleotide-binding</keyword>
<evidence type="ECO:0000256" key="7">
    <source>
        <dbReference type="ARBA" id="ARBA00023128"/>
    </source>
</evidence>
<dbReference type="Pfam" id="PF03143">
    <property type="entry name" value="GTP_EFTU_D3"/>
    <property type="match status" value="1"/>
</dbReference>
<gene>
    <name evidence="12" type="ORF">ONB1V03_LOCUS15343</name>
</gene>
<dbReference type="FunFam" id="3.40.50.300:FF:000003">
    <property type="entry name" value="Elongation factor Tu"/>
    <property type="match status" value="1"/>
</dbReference>
<evidence type="ECO:0000256" key="3">
    <source>
        <dbReference type="ARBA" id="ARBA00022741"/>
    </source>
</evidence>
<dbReference type="InterPro" id="IPR004541">
    <property type="entry name" value="Transl_elong_EFTu/EF1A_bac/org"/>
</dbReference>
<proteinExistence type="inferred from homology"/>
<keyword evidence="6" id="KW-0809">Transit peptide</keyword>
<dbReference type="InterPro" id="IPR033720">
    <property type="entry name" value="EFTU_2"/>
</dbReference>
<dbReference type="InterPro" id="IPR041709">
    <property type="entry name" value="EF-Tu_GTP-bd"/>
</dbReference>
<keyword evidence="5" id="KW-0648">Protein biosynthesis</keyword>
<dbReference type="NCBIfam" id="NF009372">
    <property type="entry name" value="PRK12735.1"/>
    <property type="match status" value="1"/>
</dbReference>
<dbReference type="SUPFAM" id="SSF52540">
    <property type="entry name" value="P-loop containing nucleoside triphosphate hydrolases"/>
    <property type="match status" value="1"/>
</dbReference>
<dbReference type="InterPro" id="IPR031157">
    <property type="entry name" value="G_TR_CS"/>
</dbReference>
<comment type="function">
    <text evidence="10">This protein promotes the GTP-dependent binding of aminoacyl-tRNA to the A-site of ribosomes during protein biosynthesis.</text>
</comment>
<dbReference type="NCBIfam" id="TIGR00231">
    <property type="entry name" value="small_GTP"/>
    <property type="match status" value="1"/>
</dbReference>
<evidence type="ECO:0000256" key="4">
    <source>
        <dbReference type="ARBA" id="ARBA00022768"/>
    </source>
</evidence>
<dbReference type="EMBL" id="CAJPVJ010015684">
    <property type="protein sequence ID" value="CAG2175909.1"/>
    <property type="molecule type" value="Genomic_DNA"/>
</dbReference>
<dbReference type="CDD" id="cd01884">
    <property type="entry name" value="EF_Tu"/>
    <property type="match status" value="1"/>
</dbReference>
<evidence type="ECO:0000256" key="8">
    <source>
        <dbReference type="ARBA" id="ARBA00023134"/>
    </source>
</evidence>
<comment type="subcellular location">
    <subcellularLocation>
        <location evidence="1">Mitochondrion</location>
    </subcellularLocation>
</comment>
<dbReference type="InterPro" id="IPR027417">
    <property type="entry name" value="P-loop_NTPase"/>
</dbReference>
<dbReference type="PROSITE" id="PS00301">
    <property type="entry name" value="G_TR_1"/>
    <property type="match status" value="1"/>
</dbReference>
<evidence type="ECO:0000256" key="2">
    <source>
        <dbReference type="ARBA" id="ARBA00007249"/>
    </source>
</evidence>
<comment type="catalytic activity">
    <reaction evidence="9">
        <text>GTP + H2O = GDP + phosphate + H(+)</text>
        <dbReference type="Rhea" id="RHEA:19669"/>
        <dbReference type="ChEBI" id="CHEBI:15377"/>
        <dbReference type="ChEBI" id="CHEBI:15378"/>
        <dbReference type="ChEBI" id="CHEBI:37565"/>
        <dbReference type="ChEBI" id="CHEBI:43474"/>
        <dbReference type="ChEBI" id="CHEBI:58189"/>
        <dbReference type="EC" id="3.6.5.3"/>
    </reaction>
    <physiologicalReaction direction="left-to-right" evidence="9">
        <dbReference type="Rhea" id="RHEA:19670"/>
    </physiologicalReaction>
</comment>
<feature type="domain" description="Tr-type G" evidence="11">
    <location>
        <begin position="49"/>
        <end position="244"/>
    </location>
</feature>
<dbReference type="SUPFAM" id="SSF50465">
    <property type="entry name" value="EF-Tu/eEF-1alpha/eIF2-gamma C-terminal domain"/>
    <property type="match status" value="1"/>
</dbReference>
<sequence length="470" mass="52519">MSSAMLCLRHGLSSTWLRKYLSMGCVSWQRCLSSGPPLPGGPKLYKRDKPHMNIGTIGHVDHGKTTLTSAITKVLAEKKLAKVKEYDEIDNAPEERKRGITINTAHVEYQTEDRHYAHMDCPGHADYIKNMITGANQMEAAILVVAATDGAMPQTREHLTLAKQIGIDDIVVYVNKVDAADKEMTELVEMELRELLSEIGYNGDDVPFIFGSALAAMEGKLPELGRDSIIKLLETIDKYFKLPVRDIDKPFLMPIEHIYGIQGRGTVVTGRLDRGRLKKGAECEVLGYGRSHKTVITGIEMFKKTLDEAVAGDNLGALLRGLKRDQVRRGMALGKPGTFKPCDQIETQIYMLKKEEGGSPRPFLNTQRAVIYCKTWDCVGELVAKGKDMMLPGEDSSVSVKMLRPMIMEQGDRFTIRDRSNTIATGVVTKVLPDMTPEEKVKFEKGKTRKEKDEMEKRLAEIEEAFKDQA</sequence>
<dbReference type="Pfam" id="PF03144">
    <property type="entry name" value="GTP_EFTU_D2"/>
    <property type="match status" value="1"/>
</dbReference>
<keyword evidence="8 10" id="KW-0342">GTP-binding</keyword>
<dbReference type="PANTHER" id="PTHR43721">
    <property type="entry name" value="ELONGATION FACTOR TU-RELATED"/>
    <property type="match status" value="1"/>
</dbReference>
<evidence type="ECO:0000259" key="11">
    <source>
        <dbReference type="PROSITE" id="PS51722"/>
    </source>
</evidence>
<dbReference type="Gene3D" id="3.40.50.300">
    <property type="entry name" value="P-loop containing nucleotide triphosphate hydrolases"/>
    <property type="match status" value="1"/>
</dbReference>
<evidence type="ECO:0000256" key="1">
    <source>
        <dbReference type="ARBA" id="ARBA00004173"/>
    </source>
</evidence>
<keyword evidence="7" id="KW-0496">Mitochondrion</keyword>
<dbReference type="GO" id="GO:0005525">
    <property type="term" value="F:GTP binding"/>
    <property type="evidence" value="ECO:0007669"/>
    <property type="project" value="UniProtKB-UniRule"/>
</dbReference>
<dbReference type="GO" id="GO:0003746">
    <property type="term" value="F:translation elongation factor activity"/>
    <property type="evidence" value="ECO:0007669"/>
    <property type="project" value="UniProtKB-UniRule"/>
</dbReference>
<dbReference type="GO" id="GO:0005739">
    <property type="term" value="C:mitochondrion"/>
    <property type="evidence" value="ECO:0007669"/>
    <property type="project" value="UniProtKB-SubCell"/>
</dbReference>
<dbReference type="Gene3D" id="2.40.30.10">
    <property type="entry name" value="Translation factors"/>
    <property type="match status" value="2"/>
</dbReference>
<reference evidence="12" key="1">
    <citation type="submission" date="2020-11" db="EMBL/GenBank/DDBJ databases">
        <authorList>
            <person name="Tran Van P."/>
        </authorList>
    </citation>
    <scope>NUCLEOTIDE SEQUENCE</scope>
</reference>
<evidence type="ECO:0000313" key="12">
    <source>
        <dbReference type="EMBL" id="CAD7658723.1"/>
    </source>
</evidence>
<organism evidence="12">
    <name type="scientific">Oppiella nova</name>
    <dbReference type="NCBI Taxonomy" id="334625"/>
    <lineage>
        <taxon>Eukaryota</taxon>
        <taxon>Metazoa</taxon>
        <taxon>Ecdysozoa</taxon>
        <taxon>Arthropoda</taxon>
        <taxon>Chelicerata</taxon>
        <taxon>Arachnida</taxon>
        <taxon>Acari</taxon>
        <taxon>Acariformes</taxon>
        <taxon>Sarcoptiformes</taxon>
        <taxon>Oribatida</taxon>
        <taxon>Brachypylina</taxon>
        <taxon>Oppioidea</taxon>
        <taxon>Oppiidae</taxon>
        <taxon>Oppiella</taxon>
    </lineage>
</organism>
<dbReference type="GO" id="GO:0070125">
    <property type="term" value="P:mitochondrial translational elongation"/>
    <property type="evidence" value="ECO:0007669"/>
    <property type="project" value="TreeGrafter"/>
</dbReference>
<protein>
    <recommendedName>
        <fullName evidence="10">Elongation factor Tu</fullName>
    </recommendedName>
</protein>
<dbReference type="InterPro" id="IPR004160">
    <property type="entry name" value="Transl_elong_EFTu/EF1A_C"/>
</dbReference>
<dbReference type="Pfam" id="PF00009">
    <property type="entry name" value="GTP_EFTU"/>
    <property type="match status" value="1"/>
</dbReference>
<keyword evidence="13" id="KW-1185">Reference proteome</keyword>
<dbReference type="NCBIfam" id="TIGR00485">
    <property type="entry name" value="EF-Tu"/>
    <property type="match status" value="1"/>
</dbReference>
<dbReference type="PANTHER" id="PTHR43721:SF36">
    <property type="entry name" value="ELONGATION FACTOR TU, MITOCHONDRIAL"/>
    <property type="match status" value="1"/>
</dbReference>
<evidence type="ECO:0000256" key="6">
    <source>
        <dbReference type="ARBA" id="ARBA00022946"/>
    </source>
</evidence>
<evidence type="ECO:0000256" key="10">
    <source>
        <dbReference type="RuleBase" id="RU000325"/>
    </source>
</evidence>
<dbReference type="InterPro" id="IPR004161">
    <property type="entry name" value="EFTu-like_2"/>
</dbReference>
<dbReference type="SUPFAM" id="SSF50447">
    <property type="entry name" value="Translation proteins"/>
    <property type="match status" value="1"/>
</dbReference>
<name>A0A7R9MEI6_9ACAR</name>
<dbReference type="NCBIfam" id="NF000766">
    <property type="entry name" value="PRK00049.1"/>
    <property type="match status" value="1"/>
</dbReference>
<dbReference type="InterPro" id="IPR050055">
    <property type="entry name" value="EF-Tu_GTPase"/>
</dbReference>
<evidence type="ECO:0000313" key="13">
    <source>
        <dbReference type="Proteomes" id="UP000728032"/>
    </source>
</evidence>
<dbReference type="PRINTS" id="PR00315">
    <property type="entry name" value="ELONGATNFCT"/>
</dbReference>